<dbReference type="STRING" id="479431.Namu_5191"/>
<feature type="transmembrane region" description="Helical" evidence="5">
    <location>
        <begin position="64"/>
        <end position="85"/>
    </location>
</feature>
<gene>
    <name evidence="7" type="ordered locus">Namu_5191</name>
</gene>
<reference evidence="7 8" key="2">
    <citation type="journal article" date="2010" name="Stand. Genomic Sci.">
        <title>Complete genome sequence of Nakamurella multipartita type strain (Y-104).</title>
        <authorList>
            <person name="Tice H."/>
            <person name="Mayilraj S."/>
            <person name="Sims D."/>
            <person name="Lapidus A."/>
            <person name="Nolan M."/>
            <person name="Lucas S."/>
            <person name="Glavina Del Rio T."/>
            <person name="Copeland A."/>
            <person name="Cheng J.F."/>
            <person name="Meincke L."/>
            <person name="Bruce D."/>
            <person name="Goodwin L."/>
            <person name="Pitluck S."/>
            <person name="Ivanova N."/>
            <person name="Mavromatis K."/>
            <person name="Ovchinnikova G."/>
            <person name="Pati A."/>
            <person name="Chen A."/>
            <person name="Palaniappan K."/>
            <person name="Land M."/>
            <person name="Hauser L."/>
            <person name="Chang Y.J."/>
            <person name="Jeffries C.D."/>
            <person name="Detter J.C."/>
            <person name="Brettin T."/>
            <person name="Rohde M."/>
            <person name="Goker M."/>
            <person name="Bristow J."/>
            <person name="Eisen J.A."/>
            <person name="Markowitz V."/>
            <person name="Hugenholtz P."/>
            <person name="Kyrpides N.C."/>
            <person name="Klenk H.P."/>
            <person name="Chen F."/>
        </authorList>
    </citation>
    <scope>NUCLEOTIDE SEQUENCE [LARGE SCALE GENOMIC DNA]</scope>
    <source>
        <strain evidence="8">ATCC 700099 / DSM 44233 / CIP 104796 / JCM 9543 / NBRC 105858 / Y-104</strain>
    </source>
</reference>
<evidence type="ECO:0000313" key="8">
    <source>
        <dbReference type="Proteomes" id="UP000002218"/>
    </source>
</evidence>
<evidence type="ECO:0000256" key="4">
    <source>
        <dbReference type="ARBA" id="ARBA00023136"/>
    </source>
</evidence>
<feature type="transmembrane region" description="Helical" evidence="5">
    <location>
        <begin position="31"/>
        <end position="52"/>
    </location>
</feature>
<dbReference type="AlphaFoldDB" id="C8XC64"/>
<dbReference type="Proteomes" id="UP000002218">
    <property type="component" value="Chromosome"/>
</dbReference>
<proteinExistence type="predicted"/>
<keyword evidence="4 5" id="KW-0472">Membrane</keyword>
<evidence type="ECO:0000259" key="6">
    <source>
        <dbReference type="Pfam" id="PF06271"/>
    </source>
</evidence>
<accession>C8XC64</accession>
<dbReference type="GO" id="GO:0016020">
    <property type="term" value="C:membrane"/>
    <property type="evidence" value="ECO:0007669"/>
    <property type="project" value="UniProtKB-SubCell"/>
</dbReference>
<comment type="subcellular location">
    <subcellularLocation>
        <location evidence="1">Membrane</location>
        <topology evidence="1">Multi-pass membrane protein</topology>
    </subcellularLocation>
</comment>
<evidence type="ECO:0000256" key="5">
    <source>
        <dbReference type="SAM" id="Phobius"/>
    </source>
</evidence>
<evidence type="ECO:0000256" key="3">
    <source>
        <dbReference type="ARBA" id="ARBA00022989"/>
    </source>
</evidence>
<dbReference type="PANTHER" id="PTHR38480:SF1">
    <property type="entry name" value="SLR0254 PROTEIN"/>
    <property type="match status" value="1"/>
</dbReference>
<keyword evidence="3 5" id="KW-1133">Transmembrane helix</keyword>
<name>C8XC64_NAKMY</name>
<organism evidence="7 8">
    <name type="scientific">Nakamurella multipartita (strain ATCC 700099 / DSM 44233 / CIP 104796 / JCM 9543 / NBRC 105858 / Y-104)</name>
    <name type="common">Microsphaera multipartita</name>
    <dbReference type="NCBI Taxonomy" id="479431"/>
    <lineage>
        <taxon>Bacteria</taxon>
        <taxon>Bacillati</taxon>
        <taxon>Actinomycetota</taxon>
        <taxon>Actinomycetes</taxon>
        <taxon>Nakamurellales</taxon>
        <taxon>Nakamurellaceae</taxon>
        <taxon>Nakamurella</taxon>
    </lineage>
</organism>
<dbReference type="HOGENOM" id="CLU_114856_0_0_11"/>
<reference evidence="8" key="1">
    <citation type="submission" date="2009-09" db="EMBL/GenBank/DDBJ databases">
        <title>The complete genome of Nakamurella multipartita DSM 44233.</title>
        <authorList>
            <consortium name="US DOE Joint Genome Institute (JGI-PGF)"/>
            <person name="Lucas S."/>
            <person name="Copeland A."/>
            <person name="Lapidus A."/>
            <person name="Glavina del Rio T."/>
            <person name="Dalin E."/>
            <person name="Tice H."/>
            <person name="Bruce D."/>
            <person name="Goodwin L."/>
            <person name="Pitluck S."/>
            <person name="Kyrpides N."/>
            <person name="Mavromatis K."/>
            <person name="Ivanova N."/>
            <person name="Ovchinnikova G."/>
            <person name="Sims D."/>
            <person name="Meincke L."/>
            <person name="Brettin T."/>
            <person name="Detter J.C."/>
            <person name="Han C."/>
            <person name="Larimer F."/>
            <person name="Land M."/>
            <person name="Hauser L."/>
            <person name="Markowitz V."/>
            <person name="Cheng J.-F."/>
            <person name="Hugenholtz P."/>
            <person name="Woyke T."/>
            <person name="Wu D."/>
            <person name="Klenk H.-P."/>
            <person name="Eisen J.A."/>
        </authorList>
    </citation>
    <scope>NUCLEOTIDE SEQUENCE [LARGE SCALE GENOMIC DNA]</scope>
    <source>
        <strain evidence="8">ATCC 700099 / DSM 44233 / CIP 104796 / JCM 9543 / NBRC 105858 / Y-104</strain>
    </source>
</reference>
<dbReference type="InParanoid" id="C8XC64"/>
<protein>
    <submittedName>
        <fullName evidence="7">RDD domain containing protein</fullName>
    </submittedName>
</protein>
<feature type="domain" description="RDD" evidence="6">
    <location>
        <begin position="18"/>
        <end position="142"/>
    </location>
</feature>
<feature type="transmembrane region" description="Helical" evidence="5">
    <location>
        <begin position="113"/>
        <end position="131"/>
    </location>
</feature>
<evidence type="ECO:0000313" key="7">
    <source>
        <dbReference type="EMBL" id="ACV81458.1"/>
    </source>
</evidence>
<keyword evidence="8" id="KW-1185">Reference proteome</keyword>
<evidence type="ECO:0000256" key="1">
    <source>
        <dbReference type="ARBA" id="ARBA00004141"/>
    </source>
</evidence>
<sequence length="157" mass="17192">MTAPTPHSALGQTEQRPAGIVTRSLAAGIDLAVVIVVCSVAYLGLALARLAWAPTSFTWPDVPFLASVAFAFAFAVLYLTIGWVTTGRSYGGYVMGLRVLTNGHRMLRWAQSFLRAVFCVFFPVGLAWVIFSPKRRSLQDVVLRTTVVYDWHVVADS</sequence>
<evidence type="ECO:0000256" key="2">
    <source>
        <dbReference type="ARBA" id="ARBA00022692"/>
    </source>
</evidence>
<dbReference type="EMBL" id="CP001737">
    <property type="protein sequence ID" value="ACV81458.1"/>
    <property type="molecule type" value="Genomic_DNA"/>
</dbReference>
<dbReference type="InterPro" id="IPR010432">
    <property type="entry name" value="RDD"/>
</dbReference>
<dbReference type="KEGG" id="nml:Namu_5191"/>
<dbReference type="RefSeq" id="WP_015750265.1">
    <property type="nucleotide sequence ID" value="NC_013235.1"/>
</dbReference>
<dbReference type="eggNOG" id="COG1714">
    <property type="taxonomic scope" value="Bacteria"/>
</dbReference>
<dbReference type="Pfam" id="PF06271">
    <property type="entry name" value="RDD"/>
    <property type="match status" value="1"/>
</dbReference>
<keyword evidence="2 5" id="KW-0812">Transmembrane</keyword>
<dbReference type="PANTHER" id="PTHR38480">
    <property type="entry name" value="SLR0254 PROTEIN"/>
    <property type="match status" value="1"/>
</dbReference>